<organism evidence="4 5">
    <name type="scientific">Solirubrobacter pauli</name>
    <dbReference type="NCBI Taxonomy" id="166793"/>
    <lineage>
        <taxon>Bacteria</taxon>
        <taxon>Bacillati</taxon>
        <taxon>Actinomycetota</taxon>
        <taxon>Thermoleophilia</taxon>
        <taxon>Solirubrobacterales</taxon>
        <taxon>Solirubrobacteraceae</taxon>
        <taxon>Solirubrobacter</taxon>
    </lineage>
</organism>
<dbReference type="Proteomes" id="UP000278962">
    <property type="component" value="Unassembled WGS sequence"/>
</dbReference>
<gene>
    <name evidence="4" type="ORF">C8N24_3238</name>
</gene>
<dbReference type="Pfam" id="PF18435">
    <property type="entry name" value="EstA_Ig_like"/>
    <property type="match status" value="1"/>
</dbReference>
<proteinExistence type="predicted"/>
<keyword evidence="5" id="KW-1185">Reference proteome</keyword>
<feature type="chain" id="PRO_5025044588" evidence="2">
    <location>
        <begin position="23"/>
        <end position="455"/>
    </location>
</feature>
<protein>
    <submittedName>
        <fullName evidence="4">Putative peptidase</fullName>
    </submittedName>
</protein>
<evidence type="ECO:0000259" key="3">
    <source>
        <dbReference type="Pfam" id="PF18435"/>
    </source>
</evidence>
<evidence type="ECO:0000256" key="1">
    <source>
        <dbReference type="ARBA" id="ARBA00022729"/>
    </source>
</evidence>
<dbReference type="Gene3D" id="3.40.50.1820">
    <property type="entry name" value="alpha/beta hydrolase"/>
    <property type="match status" value="1"/>
</dbReference>
<reference evidence="4 5" key="1">
    <citation type="submission" date="2018-10" db="EMBL/GenBank/DDBJ databases">
        <title>Genomic Encyclopedia of Archaeal and Bacterial Type Strains, Phase II (KMG-II): from individual species to whole genera.</title>
        <authorList>
            <person name="Goeker M."/>
        </authorList>
    </citation>
    <scope>NUCLEOTIDE SEQUENCE [LARGE SCALE GENOMIC DNA]</scope>
    <source>
        <strain evidence="4 5">DSM 14954</strain>
    </source>
</reference>
<dbReference type="SUPFAM" id="SSF53474">
    <property type="entry name" value="alpha/beta-Hydrolases"/>
    <property type="match status" value="1"/>
</dbReference>
<evidence type="ECO:0000313" key="4">
    <source>
        <dbReference type="EMBL" id="RKQ93375.1"/>
    </source>
</evidence>
<dbReference type="EMBL" id="RBIL01000001">
    <property type="protein sequence ID" value="RKQ93375.1"/>
    <property type="molecule type" value="Genomic_DNA"/>
</dbReference>
<accession>A0A660LGQ6</accession>
<comment type="caution">
    <text evidence="4">The sequence shown here is derived from an EMBL/GenBank/DDBJ whole genome shotgun (WGS) entry which is preliminary data.</text>
</comment>
<sequence length="455" mass="48003">MRFIVLALVALAALVPTTTATAAPAPAPPNTIVRTDVITDVHPFGWKVAAVAIEYRSNINLGSADIPNSAFTVNATANGATAPRTVVDVYTNNAAEIDTRGPKGTPGKFLIIELSSDDRNSGALVYAGGRNEPIPLTGAYSVRQTADITDANGKVRLKAAPYAITSQGQINPIVDDFISGTYTDSTGYALNFRLYTPQARPEYRKDGFPLVLFLHGGGERGANNITQITANEGAAAFAAPDRQASDPSYILAAQVPVGSSWTTPAQQAALMELLDTIVAGNPIDKDRLYVTGMSMGGIGTFDLLPKYADKFAGALPIAAAGDATKMPLIKDVPIWATHSIDDPTVNYTTGTLALMNALDAAGALVTRAQWAGNLPELQAEAEALRQYAQAEAAGSHTLLTAYTPGTTPVNAHWSWVPTYLNDVMLDWLFDQDLQDRPAPTTTSVTATTQVVGIAD</sequence>
<dbReference type="InterPro" id="IPR050955">
    <property type="entry name" value="Plant_Biomass_Hydrol_Est"/>
</dbReference>
<name>A0A660LGQ6_9ACTN</name>
<evidence type="ECO:0000313" key="5">
    <source>
        <dbReference type="Proteomes" id="UP000278962"/>
    </source>
</evidence>
<dbReference type="PANTHER" id="PTHR43037">
    <property type="entry name" value="UNNAMED PRODUCT-RELATED"/>
    <property type="match status" value="1"/>
</dbReference>
<dbReference type="PANTHER" id="PTHR43037:SF1">
    <property type="entry name" value="BLL1128 PROTEIN"/>
    <property type="match status" value="1"/>
</dbReference>
<feature type="domain" description="Esterase Ig-like N-terminal" evidence="3">
    <location>
        <begin position="35"/>
        <end position="155"/>
    </location>
</feature>
<dbReference type="AlphaFoldDB" id="A0A660LGQ6"/>
<evidence type="ECO:0000256" key="2">
    <source>
        <dbReference type="SAM" id="SignalP"/>
    </source>
</evidence>
<dbReference type="InterPro" id="IPR029058">
    <property type="entry name" value="AB_hydrolase_fold"/>
</dbReference>
<dbReference type="InterPro" id="IPR041172">
    <property type="entry name" value="EstA_Ig-like_N"/>
</dbReference>
<dbReference type="Gene3D" id="2.60.40.2180">
    <property type="match status" value="1"/>
</dbReference>
<keyword evidence="1 2" id="KW-0732">Signal</keyword>
<feature type="signal peptide" evidence="2">
    <location>
        <begin position="1"/>
        <end position="22"/>
    </location>
</feature>